<feature type="domain" description="Enoyl reductase (ER)" evidence="2">
    <location>
        <begin position="11"/>
        <end position="331"/>
    </location>
</feature>
<dbReference type="Gene3D" id="3.90.180.10">
    <property type="entry name" value="Medium-chain alcohol dehydrogenases, catalytic domain"/>
    <property type="match status" value="1"/>
</dbReference>
<dbReference type="PROSITE" id="PS01162">
    <property type="entry name" value="QOR_ZETA_CRYSTAL"/>
    <property type="match status" value="1"/>
</dbReference>
<dbReference type="PANTHER" id="PTHR11695:SF294">
    <property type="entry name" value="RETICULON-4-INTERACTING PROTEIN 1, MITOCHONDRIAL"/>
    <property type="match status" value="1"/>
</dbReference>
<protein>
    <submittedName>
        <fullName evidence="3">Alcohol dehydrogenase</fullName>
    </submittedName>
</protein>
<dbReference type="PANTHER" id="PTHR11695">
    <property type="entry name" value="ALCOHOL DEHYDROGENASE RELATED"/>
    <property type="match status" value="1"/>
</dbReference>
<dbReference type="Gene3D" id="3.40.50.720">
    <property type="entry name" value="NAD(P)-binding Rossmann-like Domain"/>
    <property type="match status" value="1"/>
</dbReference>
<dbReference type="InterPro" id="IPR013154">
    <property type="entry name" value="ADH-like_N"/>
</dbReference>
<dbReference type="Pfam" id="PF13602">
    <property type="entry name" value="ADH_zinc_N_2"/>
    <property type="match status" value="1"/>
</dbReference>
<dbReference type="SMART" id="SM00829">
    <property type="entry name" value="PKS_ER"/>
    <property type="match status" value="1"/>
</dbReference>
<dbReference type="GO" id="GO:0008270">
    <property type="term" value="F:zinc ion binding"/>
    <property type="evidence" value="ECO:0007669"/>
    <property type="project" value="InterPro"/>
</dbReference>
<sequence>MMKAFVIDRYGRKSDVRAGDMPVPDLNEDDVLAQIHAAGVNPLDSKIRDGEFKLILPYRLPLILGNDLAGVVVRVGSRVRRLKPGDEVYARPPKDRIGTFAEFIAIEEVAVAFKPKALTMEEAASIPLVALTAWQALVEKGQLKKGQKVLIHAGSGGVGTFAIQLAKHLGAIVATTASAANAGLMKQLGADIVIDYKKDDFAAVLNDCDVVLDTQGGNTLERSLRVLKTEGKLIGIAGPPDPDFAKQMGASLFLNTVMRFLSYPIRRAAKRRNVTYSFLFMRADGDQLGQIATLIDARAIRPVIDRIFPFNSTREALAFVEAGRSKGKVVIKIRWREISI</sequence>
<gene>
    <name evidence="3" type="ORF">SAMN05444168_4711</name>
</gene>
<dbReference type="SUPFAM" id="SSF50129">
    <property type="entry name" value="GroES-like"/>
    <property type="match status" value="1"/>
</dbReference>
<dbReference type="CDD" id="cd05289">
    <property type="entry name" value="MDR_like_2"/>
    <property type="match status" value="1"/>
</dbReference>
<organism evidence="3 4">
    <name type="scientific">Paraburkholderia phenazinium</name>
    <dbReference type="NCBI Taxonomy" id="60549"/>
    <lineage>
        <taxon>Bacteria</taxon>
        <taxon>Pseudomonadati</taxon>
        <taxon>Pseudomonadota</taxon>
        <taxon>Betaproteobacteria</taxon>
        <taxon>Burkholderiales</taxon>
        <taxon>Burkholderiaceae</taxon>
        <taxon>Paraburkholderia</taxon>
    </lineage>
</organism>
<dbReference type="Proteomes" id="UP000184693">
    <property type="component" value="Unassembled WGS sequence"/>
</dbReference>
<name>A0A1N6JND7_9BURK</name>
<proteinExistence type="predicted"/>
<keyword evidence="1" id="KW-0560">Oxidoreductase</keyword>
<dbReference type="EMBL" id="FSRM01000002">
    <property type="protein sequence ID" value="SIO45810.1"/>
    <property type="molecule type" value="Genomic_DNA"/>
</dbReference>
<dbReference type="AlphaFoldDB" id="A0A1N6JND7"/>
<reference evidence="3 4" key="1">
    <citation type="submission" date="2016-11" db="EMBL/GenBank/DDBJ databases">
        <authorList>
            <person name="Jaros S."/>
            <person name="Januszkiewicz K."/>
            <person name="Wedrychowicz H."/>
        </authorList>
    </citation>
    <scope>NUCLEOTIDE SEQUENCE [LARGE SCALE GENOMIC DNA]</scope>
    <source>
        <strain evidence="3 4">GAS86</strain>
    </source>
</reference>
<dbReference type="GO" id="GO:0016491">
    <property type="term" value="F:oxidoreductase activity"/>
    <property type="evidence" value="ECO:0007669"/>
    <property type="project" value="UniProtKB-KW"/>
</dbReference>
<dbReference type="InterPro" id="IPR036291">
    <property type="entry name" value="NAD(P)-bd_dom_sf"/>
</dbReference>
<dbReference type="SUPFAM" id="SSF51735">
    <property type="entry name" value="NAD(P)-binding Rossmann-fold domains"/>
    <property type="match status" value="1"/>
</dbReference>
<evidence type="ECO:0000313" key="4">
    <source>
        <dbReference type="Proteomes" id="UP000184693"/>
    </source>
</evidence>
<accession>A0A1N6JND7</accession>
<dbReference type="InterPro" id="IPR011032">
    <property type="entry name" value="GroES-like_sf"/>
</dbReference>
<dbReference type="InterPro" id="IPR050700">
    <property type="entry name" value="YIM1/Zinc_Alcohol_DH_Fams"/>
</dbReference>
<evidence type="ECO:0000256" key="1">
    <source>
        <dbReference type="ARBA" id="ARBA00023002"/>
    </source>
</evidence>
<dbReference type="InterPro" id="IPR020843">
    <property type="entry name" value="ER"/>
</dbReference>
<evidence type="ECO:0000313" key="3">
    <source>
        <dbReference type="EMBL" id="SIO45810.1"/>
    </source>
</evidence>
<dbReference type="Pfam" id="PF08240">
    <property type="entry name" value="ADH_N"/>
    <property type="match status" value="1"/>
</dbReference>
<dbReference type="InterPro" id="IPR002364">
    <property type="entry name" value="Quin_OxRdtase/zeta-crystal_CS"/>
</dbReference>
<evidence type="ECO:0000259" key="2">
    <source>
        <dbReference type="SMART" id="SM00829"/>
    </source>
</evidence>